<proteinExistence type="predicted"/>
<dbReference type="SUPFAM" id="SSF52540">
    <property type="entry name" value="P-loop containing nucleoside triphosphate hydrolases"/>
    <property type="match status" value="1"/>
</dbReference>
<evidence type="ECO:0008006" key="5">
    <source>
        <dbReference type="Google" id="ProtNLM"/>
    </source>
</evidence>
<reference evidence="4" key="1">
    <citation type="journal article" date="2017" name="Biotechnol. Biofuels">
        <title>Evaluation of environmental bacterial communities as a factor affecting the growth of duckweed Lemna minor.</title>
        <authorList>
            <person name="Ishizawa H."/>
            <person name="Kuroda M."/>
            <person name="Morikawa M."/>
            <person name="Ike M."/>
        </authorList>
    </citation>
    <scope>NUCLEOTIDE SEQUENCE [LARGE SCALE GENOMIC DNA]</scope>
    <source>
        <strain evidence="4">M6</strain>
    </source>
</reference>
<dbReference type="InterPro" id="IPR027417">
    <property type="entry name" value="P-loop_NTPase"/>
</dbReference>
<dbReference type="Pfam" id="PF13173">
    <property type="entry name" value="AAA_14"/>
    <property type="match status" value="1"/>
</dbReference>
<sequence>MLLGPRQIGKTTLAVNLGEELNGMYRDLERPRDLDQVRDIELFQAQYPERLLILDEVQRAPEIFAPLRGVIDRRRRDGQRSGQFLFLGSASLKLLGQTSESLAGRVAYAELSGINALELASAAAQDLNPLWVRGGYPDSLTARSEAISLKWRLDLIRTYLERDVPQFGFRVPAETLRRFWTMLAHHQGGLFNASSLGEGLGLSGQTVSRYLDILVDLLLVRRLEPWYANIGKRLVKSPKVYIRDSGLLHALLAIEDADSLLSHPVIGASWEGFVVENLLSCLSASLWQPYFYRTQAGAEIDLVLVKAGKPEVAIEVKRASAPKAQRGFHQACDDLGITHRYIVYPGDEAYRLSTSDIWVTPLTTLMSTLRDRRGLSFG</sequence>
<dbReference type="Proteomes" id="UP000278756">
    <property type="component" value="Chromosome 1"/>
</dbReference>
<evidence type="ECO:0000313" key="3">
    <source>
        <dbReference type="EMBL" id="BBF81407.1"/>
    </source>
</evidence>
<reference evidence="4" key="2">
    <citation type="journal article" date="2017" name="Plant Physiol. Biochem.">
        <title>Differential oxidative and antioxidative response of duckweed Lemna minor toward plant growth promoting/inhibiting bacteria.</title>
        <authorList>
            <person name="Ishizawa H."/>
            <person name="Kuroda M."/>
            <person name="Morikawa M."/>
            <person name="Ike M."/>
        </authorList>
    </citation>
    <scope>NUCLEOTIDE SEQUENCE [LARGE SCALE GENOMIC DNA]</scope>
    <source>
        <strain evidence="4">M6</strain>
    </source>
</reference>
<name>A0A3G9G3T3_9CAUL</name>
<dbReference type="RefSeq" id="WP_197723575.1">
    <property type="nucleotide sequence ID" value="NZ_AP018827.1"/>
</dbReference>
<dbReference type="PANTHER" id="PTHR43566:SF2">
    <property type="entry name" value="DUF4143 DOMAIN-CONTAINING PROTEIN"/>
    <property type="match status" value="1"/>
</dbReference>
<dbReference type="InterPro" id="IPR041682">
    <property type="entry name" value="AAA_14"/>
</dbReference>
<dbReference type="EMBL" id="AP018827">
    <property type="protein sequence ID" value="BBF81407.1"/>
    <property type="molecule type" value="Genomic_DNA"/>
</dbReference>
<dbReference type="PANTHER" id="PTHR43566">
    <property type="entry name" value="CONSERVED PROTEIN"/>
    <property type="match status" value="1"/>
</dbReference>
<evidence type="ECO:0000259" key="1">
    <source>
        <dbReference type="Pfam" id="PF13173"/>
    </source>
</evidence>
<protein>
    <recommendedName>
        <fullName evidence="5">ATPase</fullName>
    </recommendedName>
</protein>
<feature type="domain" description="AAA" evidence="1">
    <location>
        <begin position="2"/>
        <end position="118"/>
    </location>
</feature>
<accession>A0A3G9G3T3</accession>
<dbReference type="Pfam" id="PF13635">
    <property type="entry name" value="DUF4143"/>
    <property type="match status" value="1"/>
</dbReference>
<gene>
    <name evidence="3" type="ORF">EM6_2005</name>
</gene>
<feature type="domain" description="DUF4143" evidence="2">
    <location>
        <begin position="161"/>
        <end position="318"/>
    </location>
</feature>
<dbReference type="AlphaFoldDB" id="A0A3G9G3T3"/>
<dbReference type="InterPro" id="IPR025420">
    <property type="entry name" value="DUF4143"/>
</dbReference>
<evidence type="ECO:0000259" key="2">
    <source>
        <dbReference type="Pfam" id="PF13635"/>
    </source>
</evidence>
<evidence type="ECO:0000313" key="4">
    <source>
        <dbReference type="Proteomes" id="UP000278756"/>
    </source>
</evidence>
<organism evidence="3 4">
    <name type="scientific">Asticcacaulis excentricus</name>
    <dbReference type="NCBI Taxonomy" id="78587"/>
    <lineage>
        <taxon>Bacteria</taxon>
        <taxon>Pseudomonadati</taxon>
        <taxon>Pseudomonadota</taxon>
        <taxon>Alphaproteobacteria</taxon>
        <taxon>Caulobacterales</taxon>
        <taxon>Caulobacteraceae</taxon>
        <taxon>Asticcacaulis</taxon>
    </lineage>
</organism>